<comment type="subcellular location">
    <subcellularLocation>
        <location evidence="1">Membrane</location>
    </subcellularLocation>
</comment>
<accession>A0AA96GGR4</accession>
<name>A0AA96GGR4_9BACT</name>
<evidence type="ECO:0000256" key="1">
    <source>
        <dbReference type="ARBA" id="ARBA00004370"/>
    </source>
</evidence>
<dbReference type="KEGG" id="nneo:PQG83_17440"/>
<evidence type="ECO:0000313" key="5">
    <source>
        <dbReference type="Proteomes" id="UP001302494"/>
    </source>
</evidence>
<dbReference type="RefSeq" id="WP_312743795.1">
    <property type="nucleotide sequence ID" value="NZ_CP116968.1"/>
</dbReference>
<dbReference type="AlphaFoldDB" id="A0AA96GGR4"/>
<reference evidence="4 5" key="1">
    <citation type="submission" date="2023-01" db="EMBL/GenBank/DDBJ databases">
        <title>Cultivation and genomic characterization of new, ubiquitous marine nitrite-oxidizing bacteria from the Nitrospirales.</title>
        <authorList>
            <person name="Mueller A.J."/>
            <person name="Daebeler A."/>
            <person name="Herbold C.W."/>
            <person name="Kirkegaard R.H."/>
            <person name="Daims H."/>
        </authorList>
    </citation>
    <scope>NUCLEOTIDE SEQUENCE [LARGE SCALE GENOMIC DNA]</scope>
    <source>
        <strain evidence="4 5">DK</strain>
    </source>
</reference>
<protein>
    <submittedName>
        <fullName evidence="4">BamA/TamA family outer membrane protein</fullName>
    </submittedName>
</protein>
<dbReference type="GO" id="GO:0019867">
    <property type="term" value="C:outer membrane"/>
    <property type="evidence" value="ECO:0007669"/>
    <property type="project" value="InterPro"/>
</dbReference>
<evidence type="ECO:0000256" key="2">
    <source>
        <dbReference type="ARBA" id="ARBA00023136"/>
    </source>
</evidence>
<dbReference type="Proteomes" id="UP001302494">
    <property type="component" value="Chromosome"/>
</dbReference>
<keyword evidence="5" id="KW-1185">Reference proteome</keyword>
<sequence length="402" mass="45595">MISFRSWGLVLSCLALGGVILPSSTVLAENSFFVVPAFSTSKNDGQDFGLIAPSLNSDAEGNLRSLFAPMLIHNSFLGVRGTLNYFHYWSGGRQMETVGSYTEEIERKLKFRYQDPGFIEGLFFVDVGAQFFKNATKRFYGLGQTTPKGNESNYTGREIQIHWNFGIHLNDVTRLSVNQRFRNVDIQPGGVDDEPYTKDRFPGDPGIQGATILAHRLVFQYDSRDNLNTPTAGTRAEIFGELAQNFDFGNEEDLLYFRSGFDIRHLIPSPSKRYIFVARAMLQLSFGDGIPFYEQSSLGGEDNLRGYGKDRFIDKHMVAFNVEERIHLFGMKMFNVSIECELTPFVDMGRTYKDFKFRQFHDWEVTPGVGFRAIVRPNVMARVDWGYSREGGAVFAGLNYPF</sequence>
<keyword evidence="2" id="KW-0472">Membrane</keyword>
<dbReference type="InterPro" id="IPR000184">
    <property type="entry name" value="Bac_surfAg_D15"/>
</dbReference>
<gene>
    <name evidence="4" type="ORF">PQG83_17440</name>
</gene>
<dbReference type="Pfam" id="PF01103">
    <property type="entry name" value="Omp85"/>
    <property type="match status" value="1"/>
</dbReference>
<evidence type="ECO:0000313" key="4">
    <source>
        <dbReference type="EMBL" id="WNM61521.1"/>
    </source>
</evidence>
<dbReference type="EMBL" id="CP116968">
    <property type="protein sequence ID" value="WNM61521.1"/>
    <property type="molecule type" value="Genomic_DNA"/>
</dbReference>
<evidence type="ECO:0000259" key="3">
    <source>
        <dbReference type="Pfam" id="PF01103"/>
    </source>
</evidence>
<dbReference type="Gene3D" id="2.40.160.50">
    <property type="entry name" value="membrane protein fhac: a member of the omp85/tpsb transporter family"/>
    <property type="match status" value="1"/>
</dbReference>
<feature type="domain" description="Bacterial surface antigen (D15)" evidence="3">
    <location>
        <begin position="92"/>
        <end position="353"/>
    </location>
</feature>
<proteinExistence type="predicted"/>
<organism evidence="4 5">
    <name type="scientific">Candidatus Nitrospira neomarina</name>
    <dbReference type="NCBI Taxonomy" id="3020899"/>
    <lineage>
        <taxon>Bacteria</taxon>
        <taxon>Pseudomonadati</taxon>
        <taxon>Nitrospirota</taxon>
        <taxon>Nitrospiria</taxon>
        <taxon>Nitrospirales</taxon>
        <taxon>Nitrospiraceae</taxon>
        <taxon>Nitrospira</taxon>
    </lineage>
</organism>